<comment type="cofactor">
    <cofactor evidence="3">
        <name>Co(2+)</name>
        <dbReference type="ChEBI" id="CHEBI:48828"/>
    </cofactor>
</comment>
<dbReference type="PANTHER" id="PTHR11749">
    <property type="entry name" value="RIBULOSE-5-PHOSPHATE-3-EPIMERASE"/>
    <property type="match status" value="1"/>
</dbReference>
<dbReference type="RefSeq" id="WP_186873718.1">
    <property type="nucleotide sequence ID" value="NZ_JACOOR010000007.1"/>
</dbReference>
<keyword evidence="12" id="KW-1185">Reference proteome</keyword>
<organism evidence="11 12">
    <name type="scientific">Anaerosacchariphilus hominis</name>
    <dbReference type="NCBI Taxonomy" id="2763017"/>
    <lineage>
        <taxon>Bacteria</taxon>
        <taxon>Bacillati</taxon>
        <taxon>Bacillota</taxon>
        <taxon>Clostridia</taxon>
        <taxon>Lachnospirales</taxon>
        <taxon>Lachnospiraceae</taxon>
        <taxon>Anaerosacchariphilus</taxon>
    </lineage>
</organism>
<accession>A0A923RMP8</accession>
<evidence type="ECO:0000256" key="3">
    <source>
        <dbReference type="ARBA" id="ARBA00001941"/>
    </source>
</evidence>
<name>A0A923RMP8_9FIRM</name>
<evidence type="ECO:0000256" key="5">
    <source>
        <dbReference type="ARBA" id="ARBA00001954"/>
    </source>
</evidence>
<dbReference type="GO" id="GO:0005975">
    <property type="term" value="P:carbohydrate metabolic process"/>
    <property type="evidence" value="ECO:0007669"/>
    <property type="project" value="InterPro"/>
</dbReference>
<dbReference type="FunFam" id="3.20.20.70:FF:000004">
    <property type="entry name" value="Ribulose-phosphate 3-epimerase"/>
    <property type="match status" value="1"/>
</dbReference>
<comment type="cofactor">
    <cofactor evidence="4">
        <name>Zn(2+)</name>
        <dbReference type="ChEBI" id="CHEBI:29105"/>
    </cofactor>
</comment>
<dbReference type="GO" id="GO:0006098">
    <property type="term" value="P:pentose-phosphate shunt"/>
    <property type="evidence" value="ECO:0007669"/>
    <property type="project" value="UniProtKB-UniRule"/>
</dbReference>
<keyword evidence="9 11" id="KW-0413">Isomerase</keyword>
<dbReference type="NCBIfam" id="TIGR01163">
    <property type="entry name" value="rpe"/>
    <property type="match status" value="1"/>
</dbReference>
<evidence type="ECO:0000256" key="10">
    <source>
        <dbReference type="NCBIfam" id="TIGR01163"/>
    </source>
</evidence>
<protein>
    <recommendedName>
        <fullName evidence="7 10">Ribulose-phosphate 3-epimerase</fullName>
        <ecNumber evidence="7 10">5.1.3.1</ecNumber>
    </recommendedName>
</protein>
<evidence type="ECO:0000256" key="4">
    <source>
        <dbReference type="ARBA" id="ARBA00001947"/>
    </source>
</evidence>
<comment type="caution">
    <text evidence="11">The sequence shown here is derived from an EMBL/GenBank/DDBJ whole genome shotgun (WGS) entry which is preliminary data.</text>
</comment>
<reference evidence="11" key="1">
    <citation type="submission" date="2020-08" db="EMBL/GenBank/DDBJ databases">
        <title>Genome public.</title>
        <authorList>
            <person name="Liu C."/>
            <person name="Sun Q."/>
        </authorList>
    </citation>
    <scope>NUCLEOTIDE SEQUENCE</scope>
    <source>
        <strain evidence="11">NSJ-68</strain>
    </source>
</reference>
<dbReference type="InterPro" id="IPR026019">
    <property type="entry name" value="Ribul_P_3_epim"/>
</dbReference>
<evidence type="ECO:0000256" key="7">
    <source>
        <dbReference type="ARBA" id="ARBA00013188"/>
    </source>
</evidence>
<evidence type="ECO:0000256" key="9">
    <source>
        <dbReference type="ARBA" id="ARBA00023235"/>
    </source>
</evidence>
<evidence type="ECO:0000256" key="6">
    <source>
        <dbReference type="ARBA" id="ARBA00009541"/>
    </source>
</evidence>
<dbReference type="CDD" id="cd00429">
    <property type="entry name" value="RPE"/>
    <property type="match status" value="1"/>
</dbReference>
<dbReference type="Proteomes" id="UP000649345">
    <property type="component" value="Unassembled WGS sequence"/>
</dbReference>
<proteinExistence type="inferred from homology"/>
<dbReference type="AlphaFoldDB" id="A0A923RMP8"/>
<dbReference type="EMBL" id="JACOOR010000007">
    <property type="protein sequence ID" value="MBC5660547.1"/>
    <property type="molecule type" value="Genomic_DNA"/>
</dbReference>
<comment type="cofactor">
    <cofactor evidence="2">
        <name>Mn(2+)</name>
        <dbReference type="ChEBI" id="CHEBI:29035"/>
    </cofactor>
</comment>
<keyword evidence="8" id="KW-0479">Metal-binding</keyword>
<dbReference type="GO" id="GO:0046872">
    <property type="term" value="F:metal ion binding"/>
    <property type="evidence" value="ECO:0007669"/>
    <property type="project" value="UniProtKB-KW"/>
</dbReference>
<comment type="cofactor">
    <cofactor evidence="5">
        <name>Fe(2+)</name>
        <dbReference type="ChEBI" id="CHEBI:29033"/>
    </cofactor>
</comment>
<evidence type="ECO:0000256" key="1">
    <source>
        <dbReference type="ARBA" id="ARBA00001782"/>
    </source>
</evidence>
<dbReference type="GO" id="GO:0004750">
    <property type="term" value="F:D-ribulose-phosphate 3-epimerase activity"/>
    <property type="evidence" value="ECO:0007669"/>
    <property type="project" value="UniProtKB-UniRule"/>
</dbReference>
<evidence type="ECO:0000313" key="11">
    <source>
        <dbReference type="EMBL" id="MBC5660547.1"/>
    </source>
</evidence>
<sequence length="220" mass="24501">MAGKITPSMMCAPLDKIGCYVKAFEENQVEYLHIDVMDGQFVPNLMLGTAYISSLRKITSIPLDIHLMIVNPESKLDWFDIQPGEYVSIHYESTPHVQRALQTIKSKGGKTMVALNPGTPIEVLRYLLPDLDGVLLMTVNPGFAGQKLIPQGLDKIRDTRKFLDDMGYPQIEIEVDGNVSWENIPKMAAAGTDLYVAGTSSLFNDKVPVEESVKRFRSLI</sequence>
<dbReference type="Gene3D" id="3.20.20.70">
    <property type="entry name" value="Aldolase class I"/>
    <property type="match status" value="1"/>
</dbReference>
<dbReference type="Pfam" id="PF00834">
    <property type="entry name" value="Ribul_P_3_epim"/>
    <property type="match status" value="1"/>
</dbReference>
<dbReference type="InterPro" id="IPR000056">
    <property type="entry name" value="Ribul_P_3_epim-like"/>
</dbReference>
<evidence type="ECO:0000256" key="2">
    <source>
        <dbReference type="ARBA" id="ARBA00001936"/>
    </source>
</evidence>
<comment type="similarity">
    <text evidence="6">Belongs to the ribulose-phosphate 3-epimerase family.</text>
</comment>
<gene>
    <name evidence="11" type="primary">rpe</name>
    <name evidence="11" type="ORF">H8S44_12295</name>
</gene>
<comment type="catalytic activity">
    <reaction evidence="1">
        <text>D-ribulose 5-phosphate = D-xylulose 5-phosphate</text>
        <dbReference type="Rhea" id="RHEA:13677"/>
        <dbReference type="ChEBI" id="CHEBI:57737"/>
        <dbReference type="ChEBI" id="CHEBI:58121"/>
        <dbReference type="EC" id="5.1.3.1"/>
    </reaction>
</comment>
<dbReference type="NCBIfam" id="NF004076">
    <property type="entry name" value="PRK05581.1-4"/>
    <property type="match status" value="1"/>
</dbReference>
<dbReference type="SUPFAM" id="SSF51366">
    <property type="entry name" value="Ribulose-phoshate binding barrel"/>
    <property type="match status" value="1"/>
</dbReference>
<evidence type="ECO:0000313" key="12">
    <source>
        <dbReference type="Proteomes" id="UP000649345"/>
    </source>
</evidence>
<evidence type="ECO:0000256" key="8">
    <source>
        <dbReference type="ARBA" id="ARBA00022723"/>
    </source>
</evidence>
<dbReference type="EC" id="5.1.3.1" evidence="7 10"/>
<dbReference type="InterPro" id="IPR013785">
    <property type="entry name" value="Aldolase_TIM"/>
</dbReference>
<dbReference type="InterPro" id="IPR011060">
    <property type="entry name" value="RibuloseP-bd_barrel"/>
</dbReference>
<dbReference type="GO" id="GO:0005737">
    <property type="term" value="C:cytoplasm"/>
    <property type="evidence" value="ECO:0007669"/>
    <property type="project" value="UniProtKB-ARBA"/>
</dbReference>